<feature type="binding site" evidence="13">
    <location>
        <position position="227"/>
    </location>
    <ligand>
        <name>substrate</name>
    </ligand>
</feature>
<dbReference type="GO" id="GO:0008360">
    <property type="term" value="P:regulation of cell shape"/>
    <property type="evidence" value="ECO:0007669"/>
    <property type="project" value="UniProtKB-KW"/>
</dbReference>
<dbReference type="SUPFAM" id="SSF56601">
    <property type="entry name" value="beta-lactamase/transpeptidase-like"/>
    <property type="match status" value="1"/>
</dbReference>
<evidence type="ECO:0000256" key="1">
    <source>
        <dbReference type="ARBA" id="ARBA00004752"/>
    </source>
</evidence>
<comment type="caution">
    <text evidence="17">The sequence shown here is derived from an EMBL/GenBank/DDBJ whole genome shotgun (WGS) entry which is preliminary data.</text>
</comment>
<gene>
    <name evidence="17" type="ORF">SINU_04895</name>
</gene>
<dbReference type="EC" id="3.4.16.4" evidence="3"/>
<dbReference type="AlphaFoldDB" id="A0A0U1QQW5"/>
<dbReference type="GO" id="GO:0006508">
    <property type="term" value="P:proteolysis"/>
    <property type="evidence" value="ECO:0007669"/>
    <property type="project" value="UniProtKB-KW"/>
</dbReference>
<dbReference type="InterPro" id="IPR012338">
    <property type="entry name" value="Beta-lactam/transpept-like"/>
</dbReference>
<keyword evidence="18" id="KW-1185">Reference proteome</keyword>
<dbReference type="Gene3D" id="2.30.140.30">
    <property type="match status" value="1"/>
</dbReference>
<evidence type="ECO:0000259" key="15">
    <source>
        <dbReference type="Pfam" id="PF00768"/>
    </source>
</evidence>
<feature type="domain" description="Peptidase S11 D-alanyl-D-alanine carboxypeptidase A N-terminal" evidence="15">
    <location>
        <begin position="30"/>
        <end position="256"/>
    </location>
</feature>
<dbReference type="Proteomes" id="UP000035553">
    <property type="component" value="Unassembled WGS sequence"/>
</dbReference>
<keyword evidence="8" id="KW-0133">Cell shape</keyword>
<dbReference type="InterPro" id="IPR018044">
    <property type="entry name" value="Peptidase_S11"/>
</dbReference>
<evidence type="ECO:0000256" key="2">
    <source>
        <dbReference type="ARBA" id="ARBA00007164"/>
    </source>
</evidence>
<feature type="active site" evidence="12">
    <location>
        <position position="120"/>
    </location>
</feature>
<dbReference type="STRING" id="1069536.SINU_04895"/>
<feature type="active site" description="Proton acceptor" evidence="12">
    <location>
        <position position="68"/>
    </location>
</feature>
<evidence type="ECO:0000256" key="3">
    <source>
        <dbReference type="ARBA" id="ARBA00012448"/>
    </source>
</evidence>
<evidence type="ECO:0000256" key="14">
    <source>
        <dbReference type="RuleBase" id="RU004016"/>
    </source>
</evidence>
<sequence>MESVGVMLKRAFLFFLCFSIVFSIFPRTSKASAVHVSAHSAVLMDQSSGRVLFQQNSKEKLPIASITKVMTAILAIESGKMNRTFTPSQEALRTEGSSIYLKAGEKMKLRDLVYGLMLRSGNDASRAIAEAVAGSEKGFVLLMNEKARELGMTDSHFTNPNGLEHPKHYATAYDMALLMRYAMGNATFRKVTGTKLHRVPATNKEAARVWKNKNKMLSLYKYATGGKTGFTKVAHRTLISTASKNDLNLVAVTLNDGDDWKDHQTMFDWAFDHFTPVEVVKKGKIKAKVHKFYMNHIYAKRSLVLPLAKHEKRKIQKRLVLIKPRNVKNWEPDSPAGRLTLFLGRTELASLPIYYKQAKKKESHFWSRFSGLFQSILTGTNQ</sequence>
<evidence type="ECO:0000256" key="11">
    <source>
        <dbReference type="ARBA" id="ARBA00034000"/>
    </source>
</evidence>
<evidence type="ECO:0000256" key="7">
    <source>
        <dbReference type="ARBA" id="ARBA00022801"/>
    </source>
</evidence>
<feature type="active site" description="Acyl-ester intermediate" evidence="12">
    <location>
        <position position="65"/>
    </location>
</feature>
<feature type="domain" description="Peptidase S11 D-Ala-D-Ala carboxypeptidase A C-terminal" evidence="16">
    <location>
        <begin position="274"/>
        <end position="360"/>
    </location>
</feature>
<dbReference type="EMBL" id="AFVQ02000058">
    <property type="protein sequence ID" value="KLI03036.1"/>
    <property type="molecule type" value="Genomic_DNA"/>
</dbReference>
<dbReference type="InterPro" id="IPR012907">
    <property type="entry name" value="Peptidase_S11_C"/>
</dbReference>
<reference evidence="17 18" key="1">
    <citation type="journal article" date="2011" name="J. Bacteriol.">
        <title>Draft genome sequence of Sporolactobacillus inulinus strain CASD, an efficient D-lactic acid-producing bacterium with high-concentration lactate tolerance capability.</title>
        <authorList>
            <person name="Yu B."/>
            <person name="Su F."/>
            <person name="Wang L."/>
            <person name="Xu K."/>
            <person name="Zhao B."/>
            <person name="Xu P."/>
        </authorList>
    </citation>
    <scope>NUCLEOTIDE SEQUENCE [LARGE SCALE GENOMIC DNA]</scope>
    <source>
        <strain evidence="17 18">CASD</strain>
    </source>
</reference>
<organism evidence="17 18">
    <name type="scientific">Sporolactobacillus inulinus CASD</name>
    <dbReference type="NCBI Taxonomy" id="1069536"/>
    <lineage>
        <taxon>Bacteria</taxon>
        <taxon>Bacillati</taxon>
        <taxon>Bacillota</taxon>
        <taxon>Bacilli</taxon>
        <taxon>Bacillales</taxon>
        <taxon>Sporolactobacillaceae</taxon>
        <taxon>Sporolactobacillus</taxon>
    </lineage>
</organism>
<dbReference type="InterPro" id="IPR001967">
    <property type="entry name" value="Peptidase_S11_N"/>
</dbReference>
<keyword evidence="5" id="KW-0645">Protease</keyword>
<dbReference type="Gene3D" id="3.40.710.10">
    <property type="entry name" value="DD-peptidase/beta-lactamase superfamily"/>
    <property type="match status" value="1"/>
</dbReference>
<evidence type="ECO:0000256" key="9">
    <source>
        <dbReference type="ARBA" id="ARBA00022984"/>
    </source>
</evidence>
<comment type="similarity">
    <text evidence="2 14">Belongs to the peptidase S11 family.</text>
</comment>
<keyword evidence="9" id="KW-0573">Peptidoglycan synthesis</keyword>
<dbReference type="Pfam" id="PF00768">
    <property type="entry name" value="Peptidase_S11"/>
    <property type="match status" value="1"/>
</dbReference>
<evidence type="ECO:0000256" key="5">
    <source>
        <dbReference type="ARBA" id="ARBA00022670"/>
    </source>
</evidence>
<evidence type="ECO:0000256" key="6">
    <source>
        <dbReference type="ARBA" id="ARBA00022729"/>
    </source>
</evidence>
<comment type="catalytic activity">
    <reaction evidence="11">
        <text>Preferential cleavage: (Ac)2-L-Lys-D-Ala-|-D-Ala. Also transpeptidation of peptidyl-alanyl moieties that are N-acyl substituents of D-alanine.</text>
        <dbReference type="EC" id="3.4.16.4"/>
    </reaction>
</comment>
<evidence type="ECO:0000313" key="18">
    <source>
        <dbReference type="Proteomes" id="UP000035553"/>
    </source>
</evidence>
<comment type="pathway">
    <text evidence="1">Cell wall biogenesis; peptidoglycan biosynthesis.</text>
</comment>
<keyword evidence="7" id="KW-0378">Hydrolase</keyword>
<keyword evidence="6" id="KW-0732">Signal</keyword>
<dbReference type="GO" id="GO:0071555">
    <property type="term" value="P:cell wall organization"/>
    <property type="evidence" value="ECO:0007669"/>
    <property type="project" value="UniProtKB-KW"/>
</dbReference>
<evidence type="ECO:0000256" key="12">
    <source>
        <dbReference type="PIRSR" id="PIRSR618044-1"/>
    </source>
</evidence>
<protein>
    <recommendedName>
        <fullName evidence="3">serine-type D-Ala-D-Ala carboxypeptidase</fullName>
        <ecNumber evidence="3">3.4.16.4</ecNumber>
    </recommendedName>
</protein>
<keyword evidence="10" id="KW-0961">Cell wall biogenesis/degradation</keyword>
<dbReference type="GO" id="GO:0009252">
    <property type="term" value="P:peptidoglycan biosynthetic process"/>
    <property type="evidence" value="ECO:0007669"/>
    <property type="project" value="UniProtKB-KW"/>
</dbReference>
<dbReference type="GO" id="GO:0009002">
    <property type="term" value="F:serine-type D-Ala-D-Ala carboxypeptidase activity"/>
    <property type="evidence" value="ECO:0007669"/>
    <property type="project" value="UniProtKB-EC"/>
</dbReference>
<evidence type="ECO:0000259" key="16">
    <source>
        <dbReference type="Pfam" id="PF07943"/>
    </source>
</evidence>
<evidence type="ECO:0000256" key="4">
    <source>
        <dbReference type="ARBA" id="ARBA00022645"/>
    </source>
</evidence>
<evidence type="ECO:0000313" key="17">
    <source>
        <dbReference type="EMBL" id="KLI03036.1"/>
    </source>
</evidence>
<dbReference type="PANTHER" id="PTHR21581:SF33">
    <property type="entry name" value="D-ALANYL-D-ALANINE CARBOXYPEPTIDASE DACB"/>
    <property type="match status" value="1"/>
</dbReference>
<dbReference type="Pfam" id="PF07943">
    <property type="entry name" value="PBP5_C"/>
    <property type="match status" value="1"/>
</dbReference>
<proteinExistence type="inferred from homology"/>
<name>A0A0U1QQW5_9BACL</name>
<dbReference type="PRINTS" id="PR00725">
    <property type="entry name" value="DADACBPTASE1"/>
</dbReference>
<accession>A0A0U1QQW5</accession>
<dbReference type="PANTHER" id="PTHR21581">
    <property type="entry name" value="D-ALANYL-D-ALANINE CARBOXYPEPTIDASE"/>
    <property type="match status" value="1"/>
</dbReference>
<keyword evidence="4 17" id="KW-0121">Carboxypeptidase</keyword>
<evidence type="ECO:0000256" key="8">
    <source>
        <dbReference type="ARBA" id="ARBA00022960"/>
    </source>
</evidence>
<evidence type="ECO:0000256" key="13">
    <source>
        <dbReference type="PIRSR" id="PIRSR618044-2"/>
    </source>
</evidence>
<evidence type="ECO:0000256" key="10">
    <source>
        <dbReference type="ARBA" id="ARBA00023316"/>
    </source>
</evidence>